<dbReference type="EMBL" id="CAJZBQ010000045">
    <property type="protein sequence ID" value="CAG9328220.1"/>
    <property type="molecule type" value="Genomic_DNA"/>
</dbReference>
<protein>
    <submittedName>
        <fullName evidence="1">Uncharacterized protein</fullName>
    </submittedName>
</protein>
<accession>A0AAU9K2M6</accession>
<evidence type="ECO:0000313" key="1">
    <source>
        <dbReference type="EMBL" id="CAG9328220.1"/>
    </source>
</evidence>
<proteinExistence type="predicted"/>
<gene>
    <name evidence="1" type="ORF">BSTOLATCC_MIC45675</name>
</gene>
<name>A0AAU9K2M6_9CILI</name>
<organism evidence="1 2">
    <name type="scientific">Blepharisma stoltei</name>
    <dbReference type="NCBI Taxonomy" id="1481888"/>
    <lineage>
        <taxon>Eukaryota</taxon>
        <taxon>Sar</taxon>
        <taxon>Alveolata</taxon>
        <taxon>Ciliophora</taxon>
        <taxon>Postciliodesmatophora</taxon>
        <taxon>Heterotrichea</taxon>
        <taxon>Heterotrichida</taxon>
        <taxon>Blepharismidae</taxon>
        <taxon>Blepharisma</taxon>
    </lineage>
</organism>
<sequence length="207" mass="24114">MDTDYESEGQETSSSFIYSHKETSPTLLPDTFFNQKKSISDIGLSYKAYLFLLKLSRSGSSVTSHSFDTIFPIVFKIFHLLLLSDIEIVLWEIYLDRFGWQASYARLKESLLFAAYAAKCVLNESTAEVLENLKSEPQWKLDGYINWLENFQNMINVDFYELNVKYNELSYAEVRVEVKEDDVDYNLAVDELIESTLETQKRRKSEL</sequence>
<reference evidence="1" key="1">
    <citation type="submission" date="2021-09" db="EMBL/GenBank/DDBJ databases">
        <authorList>
            <consortium name="AG Swart"/>
            <person name="Singh M."/>
            <person name="Singh A."/>
            <person name="Seah K."/>
            <person name="Emmerich C."/>
        </authorList>
    </citation>
    <scope>NUCLEOTIDE SEQUENCE</scope>
    <source>
        <strain evidence="1">ATCC30299</strain>
    </source>
</reference>
<comment type="caution">
    <text evidence="1">The sequence shown here is derived from an EMBL/GenBank/DDBJ whole genome shotgun (WGS) entry which is preliminary data.</text>
</comment>
<dbReference type="AlphaFoldDB" id="A0AAU9K2M6"/>
<evidence type="ECO:0000313" key="2">
    <source>
        <dbReference type="Proteomes" id="UP001162131"/>
    </source>
</evidence>
<keyword evidence="2" id="KW-1185">Reference proteome</keyword>
<dbReference type="Proteomes" id="UP001162131">
    <property type="component" value="Unassembled WGS sequence"/>
</dbReference>